<accession>X1NQR9</accession>
<sequence>MRSRRAAPHNNTKPASESYAIGVDVGGTKIASALMSLKGKIVFRVEEPTTKENTIGAVLSQIAKLIKKVMNQSRASGLKIKGIGIACATLV</sequence>
<gene>
    <name evidence="1" type="ORF">S06H3_37115</name>
</gene>
<proteinExistence type="predicted"/>
<evidence type="ECO:0000313" key="1">
    <source>
        <dbReference type="EMBL" id="GAI20999.1"/>
    </source>
</evidence>
<name>X1NQR9_9ZZZZ</name>
<feature type="non-terminal residue" evidence="1">
    <location>
        <position position="91"/>
    </location>
</feature>
<dbReference type="PANTHER" id="PTHR18964:SF149">
    <property type="entry name" value="BIFUNCTIONAL UDP-N-ACETYLGLUCOSAMINE 2-EPIMERASE_N-ACETYLMANNOSAMINE KINASE"/>
    <property type="match status" value="1"/>
</dbReference>
<dbReference type="AlphaFoldDB" id="X1NQR9"/>
<dbReference type="Gene3D" id="3.30.420.40">
    <property type="match status" value="1"/>
</dbReference>
<dbReference type="EMBL" id="BARV01022521">
    <property type="protein sequence ID" value="GAI20999.1"/>
    <property type="molecule type" value="Genomic_DNA"/>
</dbReference>
<dbReference type="SUPFAM" id="SSF53067">
    <property type="entry name" value="Actin-like ATPase domain"/>
    <property type="match status" value="1"/>
</dbReference>
<dbReference type="InterPro" id="IPR043129">
    <property type="entry name" value="ATPase_NBD"/>
</dbReference>
<comment type="caution">
    <text evidence="1">The sequence shown here is derived from an EMBL/GenBank/DDBJ whole genome shotgun (WGS) entry which is preliminary data.</text>
</comment>
<dbReference type="PANTHER" id="PTHR18964">
    <property type="entry name" value="ROK (REPRESSOR, ORF, KINASE) FAMILY"/>
    <property type="match status" value="1"/>
</dbReference>
<protein>
    <recommendedName>
        <fullName evidence="2">ROK family protein</fullName>
    </recommendedName>
</protein>
<evidence type="ECO:0008006" key="2">
    <source>
        <dbReference type="Google" id="ProtNLM"/>
    </source>
</evidence>
<organism evidence="1">
    <name type="scientific">marine sediment metagenome</name>
    <dbReference type="NCBI Taxonomy" id="412755"/>
    <lineage>
        <taxon>unclassified sequences</taxon>
        <taxon>metagenomes</taxon>
        <taxon>ecological metagenomes</taxon>
    </lineage>
</organism>
<dbReference type="Pfam" id="PF00480">
    <property type="entry name" value="ROK"/>
    <property type="match status" value="1"/>
</dbReference>
<reference evidence="1" key="1">
    <citation type="journal article" date="2014" name="Front. Microbiol.">
        <title>High frequency of phylogenetically diverse reductive dehalogenase-homologous genes in deep subseafloor sedimentary metagenomes.</title>
        <authorList>
            <person name="Kawai M."/>
            <person name="Futagami T."/>
            <person name="Toyoda A."/>
            <person name="Takaki Y."/>
            <person name="Nishi S."/>
            <person name="Hori S."/>
            <person name="Arai W."/>
            <person name="Tsubouchi T."/>
            <person name="Morono Y."/>
            <person name="Uchiyama I."/>
            <person name="Ito T."/>
            <person name="Fujiyama A."/>
            <person name="Inagaki F."/>
            <person name="Takami H."/>
        </authorList>
    </citation>
    <scope>NUCLEOTIDE SEQUENCE</scope>
    <source>
        <strain evidence="1">Expedition CK06-06</strain>
    </source>
</reference>
<dbReference type="CDD" id="cd23763">
    <property type="entry name" value="ASKHA_ATPase_ROK"/>
    <property type="match status" value="1"/>
</dbReference>
<dbReference type="InterPro" id="IPR000600">
    <property type="entry name" value="ROK"/>
</dbReference>